<feature type="chain" id="PRO_5015375409" description="Azurin" evidence="9">
    <location>
        <begin position="21"/>
        <end position="149"/>
    </location>
</feature>
<sequence>MIRKLLVTALLCAAATPVLAAAQCSVDIEANDAMQFNKKSIDVSKSCKQFTVNLKHVGKMPKTAMGHNWVLTAKADEQAVISDGSKAGPAADYIKAGDARVIAHTKLIGGGESATATIPVAKLKAGTDYVFFCSFPGHAAIMKGTLKLN</sequence>
<protein>
    <recommendedName>
        <fullName evidence="9">Azurin</fullName>
    </recommendedName>
</protein>
<dbReference type="OrthoDB" id="9814063at2"/>
<dbReference type="Proteomes" id="UP000244173">
    <property type="component" value="Chromosome"/>
</dbReference>
<comment type="function">
    <text evidence="9">Transfers electrons from cytochrome c551 to cytochrome oxidase.</text>
</comment>
<evidence type="ECO:0000313" key="12">
    <source>
        <dbReference type="Proteomes" id="UP000244173"/>
    </source>
</evidence>
<evidence type="ECO:0000256" key="4">
    <source>
        <dbReference type="ARBA" id="ARBA00022723"/>
    </source>
</evidence>
<dbReference type="GO" id="GO:0042597">
    <property type="term" value="C:periplasmic space"/>
    <property type="evidence" value="ECO:0007669"/>
    <property type="project" value="UniProtKB-SubCell"/>
</dbReference>
<dbReference type="InterPro" id="IPR008972">
    <property type="entry name" value="Cupredoxin"/>
</dbReference>
<feature type="domain" description="Blue (type 1) copper" evidence="10">
    <location>
        <begin position="22"/>
        <end position="149"/>
    </location>
</feature>
<name>A0A2S0PCA8_9NEIS</name>
<keyword evidence="7 9" id="KW-0186">Copper</keyword>
<dbReference type="InterPro" id="IPR028871">
    <property type="entry name" value="BlueCu_1_BS"/>
</dbReference>
<dbReference type="PANTHER" id="PTHR38439:SF2">
    <property type="entry name" value="OUTER MEMBRANE PROTEIN H.8"/>
    <property type="match status" value="1"/>
</dbReference>
<dbReference type="GO" id="GO:0005507">
    <property type="term" value="F:copper ion binding"/>
    <property type="evidence" value="ECO:0007669"/>
    <property type="project" value="UniProtKB-UniRule"/>
</dbReference>
<evidence type="ECO:0000256" key="9">
    <source>
        <dbReference type="RuleBase" id="RU363017"/>
    </source>
</evidence>
<evidence type="ECO:0000256" key="8">
    <source>
        <dbReference type="ARBA" id="ARBA00023157"/>
    </source>
</evidence>
<dbReference type="RefSeq" id="WP_028498833.1">
    <property type="nucleotide sequence ID" value="NZ_CALFSO010000149.1"/>
</dbReference>
<dbReference type="SUPFAM" id="SSF49503">
    <property type="entry name" value="Cupredoxins"/>
    <property type="match status" value="1"/>
</dbReference>
<accession>A0A2S0PCA8</accession>
<dbReference type="CDD" id="cd13922">
    <property type="entry name" value="Azurin"/>
    <property type="match status" value="1"/>
</dbReference>
<dbReference type="InterPro" id="IPR000923">
    <property type="entry name" value="BlueCu_1"/>
</dbReference>
<dbReference type="GO" id="GO:0009055">
    <property type="term" value="F:electron transfer activity"/>
    <property type="evidence" value="ECO:0007669"/>
    <property type="project" value="InterPro"/>
</dbReference>
<keyword evidence="9" id="KW-0732">Signal</keyword>
<evidence type="ECO:0000256" key="6">
    <source>
        <dbReference type="ARBA" id="ARBA00022982"/>
    </source>
</evidence>
<keyword evidence="8" id="KW-1015">Disulfide bond</keyword>
<dbReference type="InterPro" id="IPR050845">
    <property type="entry name" value="Cu-binding_ET"/>
</dbReference>
<dbReference type="FunFam" id="2.60.40.420:FF:000040">
    <property type="entry name" value="Azurin"/>
    <property type="match status" value="1"/>
</dbReference>
<dbReference type="PROSITE" id="PS00196">
    <property type="entry name" value="COPPER_BLUE"/>
    <property type="match status" value="1"/>
</dbReference>
<feature type="signal peptide" evidence="9">
    <location>
        <begin position="1"/>
        <end position="20"/>
    </location>
</feature>
<dbReference type="Gene3D" id="2.60.40.420">
    <property type="entry name" value="Cupredoxins - blue copper proteins"/>
    <property type="match status" value="1"/>
</dbReference>
<proteinExistence type="predicted"/>
<evidence type="ECO:0000259" key="10">
    <source>
        <dbReference type="Pfam" id="PF00127"/>
    </source>
</evidence>
<dbReference type="PANTHER" id="PTHR38439">
    <property type="entry name" value="AURACYANIN-B"/>
    <property type="match status" value="1"/>
</dbReference>
<dbReference type="NCBIfam" id="TIGR02695">
    <property type="entry name" value="azurin"/>
    <property type="match status" value="1"/>
</dbReference>
<evidence type="ECO:0000256" key="3">
    <source>
        <dbReference type="ARBA" id="ARBA00022448"/>
    </source>
</evidence>
<evidence type="ECO:0000256" key="1">
    <source>
        <dbReference type="ARBA" id="ARBA00004418"/>
    </source>
</evidence>
<comment type="subcellular location">
    <subcellularLocation>
        <location evidence="2">Cell outer membrane</location>
        <topology evidence="2">Lipid-anchor</topology>
    </subcellularLocation>
    <subcellularLocation>
        <location evidence="1 9">Periplasm</location>
    </subcellularLocation>
</comment>
<dbReference type="GO" id="GO:0009279">
    <property type="term" value="C:cell outer membrane"/>
    <property type="evidence" value="ECO:0007669"/>
    <property type="project" value="UniProtKB-SubCell"/>
</dbReference>
<reference evidence="11 12" key="1">
    <citation type="submission" date="2018-04" db="EMBL/GenBank/DDBJ databases">
        <title>Denitrifier Microvirgula.</title>
        <authorList>
            <person name="Anderson E."/>
            <person name="Jang J."/>
            <person name="Ishii S."/>
        </authorList>
    </citation>
    <scope>NUCLEOTIDE SEQUENCE [LARGE SCALE GENOMIC DNA]</scope>
    <source>
        <strain evidence="11 12">BE2.4</strain>
    </source>
</reference>
<dbReference type="AlphaFoldDB" id="A0A2S0PCA8"/>
<evidence type="ECO:0000313" key="11">
    <source>
        <dbReference type="EMBL" id="AVY95028.1"/>
    </source>
</evidence>
<dbReference type="EMBL" id="CP028519">
    <property type="protein sequence ID" value="AVY95028.1"/>
    <property type="molecule type" value="Genomic_DNA"/>
</dbReference>
<keyword evidence="12" id="KW-1185">Reference proteome</keyword>
<evidence type="ECO:0000256" key="7">
    <source>
        <dbReference type="ARBA" id="ARBA00023008"/>
    </source>
</evidence>
<dbReference type="Pfam" id="PF00127">
    <property type="entry name" value="Copper-bind"/>
    <property type="match status" value="1"/>
</dbReference>
<dbReference type="STRING" id="1122240.GCA_000620105_01492"/>
<keyword evidence="3 9" id="KW-0813">Transport</keyword>
<dbReference type="InterPro" id="IPR014068">
    <property type="entry name" value="Azurin"/>
</dbReference>
<keyword evidence="4 9" id="KW-0479">Metal-binding</keyword>
<gene>
    <name evidence="11" type="primary">azu</name>
    <name evidence="11" type="ORF">DAI18_13980</name>
</gene>
<evidence type="ECO:0000256" key="5">
    <source>
        <dbReference type="ARBA" id="ARBA00022764"/>
    </source>
</evidence>
<keyword evidence="6 9" id="KW-0249">Electron transport</keyword>
<organism evidence="11 12">
    <name type="scientific">Microvirgula aerodenitrificans</name>
    <dbReference type="NCBI Taxonomy" id="57480"/>
    <lineage>
        <taxon>Bacteria</taxon>
        <taxon>Pseudomonadati</taxon>
        <taxon>Pseudomonadota</taxon>
        <taxon>Betaproteobacteria</taxon>
        <taxon>Neisseriales</taxon>
        <taxon>Aquaspirillaceae</taxon>
        <taxon>Microvirgula</taxon>
    </lineage>
</organism>
<dbReference type="KEGG" id="maer:DAI18_13980"/>
<evidence type="ECO:0000256" key="2">
    <source>
        <dbReference type="ARBA" id="ARBA00004459"/>
    </source>
</evidence>
<keyword evidence="5 9" id="KW-0574">Periplasm</keyword>